<dbReference type="EMBL" id="BAABDQ010000102">
    <property type="protein sequence ID" value="GAA3628004.1"/>
    <property type="molecule type" value="Genomic_DNA"/>
</dbReference>
<dbReference type="InterPro" id="IPR048329">
    <property type="entry name" value="PcRGLX_1st"/>
</dbReference>
<gene>
    <name evidence="4" type="ORF">GCM10022419_136340</name>
</gene>
<evidence type="ECO:0000313" key="4">
    <source>
        <dbReference type="EMBL" id="GAA3628004.1"/>
    </source>
</evidence>
<feature type="domain" description="PcRGLX/YetA-like C-terminal alpha/alpha toroid" evidence="3">
    <location>
        <begin position="461"/>
        <end position="872"/>
    </location>
</feature>
<dbReference type="Pfam" id="PF21345">
    <property type="entry name" value="PcRGLX_2nd"/>
    <property type="match status" value="1"/>
</dbReference>
<evidence type="ECO:0000259" key="3">
    <source>
        <dbReference type="Pfam" id="PF21346"/>
    </source>
</evidence>
<accession>A0ABP7AAC2</accession>
<feature type="domain" description="PcRGLX/YetA-like central beta-sandwich" evidence="2">
    <location>
        <begin position="102"/>
        <end position="455"/>
    </location>
</feature>
<dbReference type="PANTHER" id="PTHR40081">
    <property type="entry name" value="CONCANAVALIN A-LIKE LECTIN/GLUCANASE"/>
    <property type="match status" value="1"/>
</dbReference>
<protein>
    <submittedName>
        <fullName evidence="4">Tat pathway signal sequence domain protein</fullName>
    </submittedName>
</protein>
<dbReference type="Proteomes" id="UP001500630">
    <property type="component" value="Unassembled WGS sequence"/>
</dbReference>
<dbReference type="Pfam" id="PF21346">
    <property type="entry name" value="PcRGLX_3rd"/>
    <property type="match status" value="1"/>
</dbReference>
<proteinExistence type="predicted"/>
<organism evidence="4 5">
    <name type="scientific">Nonomuraea rosea</name>
    <dbReference type="NCBI Taxonomy" id="638574"/>
    <lineage>
        <taxon>Bacteria</taxon>
        <taxon>Bacillati</taxon>
        <taxon>Actinomycetota</taxon>
        <taxon>Actinomycetes</taxon>
        <taxon>Streptosporangiales</taxon>
        <taxon>Streptosporangiaceae</taxon>
        <taxon>Nonomuraea</taxon>
    </lineage>
</organism>
<evidence type="ECO:0000313" key="5">
    <source>
        <dbReference type="Proteomes" id="UP001500630"/>
    </source>
</evidence>
<comment type="caution">
    <text evidence="4">The sequence shown here is derived from an EMBL/GenBank/DDBJ whole genome shotgun (WGS) entry which is preliminary data.</text>
</comment>
<feature type="domain" description="PcRGLX/YetA-like N-terminal RIFT barrel" evidence="1">
    <location>
        <begin position="3"/>
        <end position="80"/>
    </location>
</feature>
<evidence type="ECO:0000259" key="2">
    <source>
        <dbReference type="Pfam" id="PF21345"/>
    </source>
</evidence>
<name>A0ABP7AAC2_9ACTN</name>
<dbReference type="Pfam" id="PF19501">
    <property type="entry name" value="PcRGLX_1st"/>
    <property type="match status" value="1"/>
</dbReference>
<dbReference type="InterPro" id="IPR048331">
    <property type="entry name" value="PcRGLX/YetA_3rd"/>
</dbReference>
<dbReference type="InterPro" id="IPR045793">
    <property type="entry name" value="PcRGLX/YetA-like"/>
</dbReference>
<keyword evidence="5" id="KW-1185">Reference proteome</keyword>
<reference evidence="5" key="1">
    <citation type="journal article" date="2019" name="Int. J. Syst. Evol. Microbiol.">
        <title>The Global Catalogue of Microorganisms (GCM) 10K type strain sequencing project: providing services to taxonomists for standard genome sequencing and annotation.</title>
        <authorList>
            <consortium name="The Broad Institute Genomics Platform"/>
            <consortium name="The Broad Institute Genome Sequencing Center for Infectious Disease"/>
            <person name="Wu L."/>
            <person name="Ma J."/>
        </authorList>
    </citation>
    <scope>NUCLEOTIDE SEQUENCE [LARGE SCALE GENOMIC DNA]</scope>
    <source>
        <strain evidence="5">JCM 17326</strain>
    </source>
</reference>
<dbReference type="PANTHER" id="PTHR40081:SF1">
    <property type="entry name" value="TAT PATHWAY SIGNAL SEQUENCE DOMAIN PROTEIN"/>
    <property type="match status" value="1"/>
</dbReference>
<dbReference type="InterPro" id="IPR048330">
    <property type="entry name" value="PcRGLX/YetA_2nd"/>
</dbReference>
<sequence>MTEVGLTWLEGPPDGPAESAWGTPWPRGEVAADQTFALTDLNGTAVPVQSRPIAFWPDGSLKWSAHAIATPVPAGGYTLRPGPAAVPATLKPGPAVVPATPVTVAEHEGHLDVDTGPIRARIGRSGAEVISHIWRGDTEIARGARLVNVGQRGIDENEDGAITRHRHVSDIRDVVVEQSGPVRAVVRIEGTHVGETGDTWLPFTLRLYFSAGTDRIRMMHTFIVDRDGHDDHIAGLGVRVRVPMRDAAYDRHVRFVGEGNGVLAEAVKGITGLVFGRGPDAGARAAQVAGTAVPGPWTDGLRHLPEWGDYTLSQLSANGFTVRKRTGKGYAWIPVDQGGRAAGLGYVGGASGGLAFGLRDSWQRHPTQLDVRGAGAEEAEVTVWLWSPEAEPMDLRFYHDGLGQDTHREQLDGLAVTHEDYEPGFGTPYGVARTSELSFWALGSTPSGERLGELADRVRTPPQLINSVGHLVAAKVFGGLFAPVDRTHPVKNEIEEHLDFLFAYHRSQVEERHWYGFWHHGDVMHSFDADRRVWCYDVGGHAWTNSEFSPDLWLWYAFLRSGRADIFRFAEAMTRHTGEVDVYHLGPWAGLGTRHGVTHWGDSCKQHRISNALYRRIFYYLTADERTGDLLHELADSERSFLVLDPGRKVRTGPYAPEPAALDVSLCTDWGALAGAWFTEWERNGPRAEAARRKLLAGMESIAALPNGFLQANTRYDLATGRFSAAGAGVFVLHLGAIFGLAEICAELIDAIDLPDFEAAWLQYCRLYSATAAEQAAETGTGFGDLFFKQGHARLDAYAAARLADDGYAARAWRNFLTPPMPWEYAHDRDWSVTHVETTLNPSSCVPWVHTPFTALYGLSAIQCLALIGDELP</sequence>
<evidence type="ECO:0000259" key="1">
    <source>
        <dbReference type="Pfam" id="PF19501"/>
    </source>
</evidence>